<gene>
    <name evidence="1" type="ORF">HYY20_09800</name>
</gene>
<protein>
    <submittedName>
        <fullName evidence="1">Uncharacterized protein</fullName>
    </submittedName>
</protein>
<evidence type="ECO:0000313" key="1">
    <source>
        <dbReference type="EMBL" id="MBI2877162.1"/>
    </source>
</evidence>
<feature type="non-terminal residue" evidence="1">
    <location>
        <position position="1"/>
    </location>
</feature>
<dbReference type="EMBL" id="JACPRF010000295">
    <property type="protein sequence ID" value="MBI2877162.1"/>
    <property type="molecule type" value="Genomic_DNA"/>
</dbReference>
<sequence length="85" mass="10078">ERRTSISKARSLEEIAEFWDTHSVDDYPDQTYEVEFEVRAQRRRRVTLDPEVYAKIEEEAHLRGVSPETLVNLWLAERLARMDTA</sequence>
<accession>A0A932CR94</accession>
<comment type="caution">
    <text evidence="1">The sequence shown here is derived from an EMBL/GenBank/DDBJ whole genome shotgun (WGS) entry which is preliminary data.</text>
</comment>
<reference evidence="1" key="1">
    <citation type="submission" date="2020-07" db="EMBL/GenBank/DDBJ databases">
        <title>Huge and variable diversity of episymbiotic CPR bacteria and DPANN archaea in groundwater ecosystems.</title>
        <authorList>
            <person name="He C.Y."/>
            <person name="Keren R."/>
            <person name="Whittaker M."/>
            <person name="Farag I.F."/>
            <person name="Doudna J."/>
            <person name="Cate J.H.D."/>
            <person name="Banfield J.F."/>
        </authorList>
    </citation>
    <scope>NUCLEOTIDE SEQUENCE</scope>
    <source>
        <strain evidence="1">NC_groundwater_672_Ag_B-0.1um_62_36</strain>
    </source>
</reference>
<proteinExistence type="predicted"/>
<dbReference type="AlphaFoldDB" id="A0A932CR94"/>
<dbReference type="Proteomes" id="UP000769766">
    <property type="component" value="Unassembled WGS sequence"/>
</dbReference>
<evidence type="ECO:0000313" key="2">
    <source>
        <dbReference type="Proteomes" id="UP000769766"/>
    </source>
</evidence>
<name>A0A932CR94_UNCTE</name>
<organism evidence="1 2">
    <name type="scientific">Tectimicrobiota bacterium</name>
    <dbReference type="NCBI Taxonomy" id="2528274"/>
    <lineage>
        <taxon>Bacteria</taxon>
        <taxon>Pseudomonadati</taxon>
        <taxon>Nitrospinota/Tectimicrobiota group</taxon>
        <taxon>Candidatus Tectimicrobiota</taxon>
    </lineage>
</organism>